<dbReference type="AlphaFoldDB" id="A0A097QXB6"/>
<dbReference type="RefSeq" id="WP_025802852.1">
    <property type="nucleotide sequence ID" value="NZ_CP009706.1"/>
</dbReference>
<dbReference type="Pfam" id="PF05926">
    <property type="entry name" value="Phage_GPL"/>
    <property type="match status" value="1"/>
</dbReference>
<proteinExistence type="predicted"/>
<accession>A0A097QXB6</accession>
<dbReference type="Proteomes" id="UP000029986">
    <property type="component" value="Chromosome"/>
</dbReference>
<protein>
    <submittedName>
        <fullName evidence="1">Head completion/stabilization protein</fullName>
    </submittedName>
</protein>
<sequence>MEIVISPDGGETGGIIIPPPEIAPPIIGNTPFFPDVDPNAVSERISLGYEVTPVRLNAAIKSAMAEVNAELSEYKAEQMAAGFDRLADVPAECIDGESIKCFYYLSAVCAMTTAAIFEKYRRYDSSGKGETKADRLETSIDDQWRDMGWFLSRLKGQSRCLIEQI</sequence>
<reference evidence="1 2" key="1">
    <citation type="journal article" date="2014" name="Gut Pathog.">
        <title>Gene clusters of Hafnia alvei strain FB1 important in survival and pathogenesis: a draft genome perspective.</title>
        <authorList>
            <person name="Tan J.Y."/>
            <person name="Yin W.F."/>
            <person name="Chan K.G."/>
        </authorList>
    </citation>
    <scope>NUCLEOTIDE SEQUENCE [LARGE SCALE GENOMIC DNA]</scope>
    <source>
        <strain evidence="1 2">FB1</strain>
    </source>
</reference>
<evidence type="ECO:0000313" key="1">
    <source>
        <dbReference type="EMBL" id="AIU71128.1"/>
    </source>
</evidence>
<gene>
    <name evidence="1" type="ORF">AT03_01060</name>
</gene>
<dbReference type="KEGG" id="hav:AT03_01060"/>
<name>A0A097QXB6_HAFAL</name>
<dbReference type="InterPro" id="IPR009225">
    <property type="entry name" value="Phage_head_completion_GpL"/>
</dbReference>
<dbReference type="eggNOG" id="ENOG5032SDV">
    <property type="taxonomic scope" value="Bacteria"/>
</dbReference>
<dbReference type="HOGENOM" id="CLU_109291_2_0_6"/>
<dbReference type="EMBL" id="CP009706">
    <property type="protein sequence ID" value="AIU71128.1"/>
    <property type="molecule type" value="Genomic_DNA"/>
</dbReference>
<dbReference type="OrthoDB" id="6312934at2"/>
<keyword evidence="2" id="KW-1185">Reference proteome</keyword>
<organism evidence="1 2">
    <name type="scientific">Hafnia alvei FB1</name>
    <dbReference type="NCBI Taxonomy" id="1453496"/>
    <lineage>
        <taxon>Bacteria</taxon>
        <taxon>Pseudomonadati</taxon>
        <taxon>Pseudomonadota</taxon>
        <taxon>Gammaproteobacteria</taxon>
        <taxon>Enterobacterales</taxon>
        <taxon>Hafniaceae</taxon>
        <taxon>Hafnia</taxon>
    </lineage>
</organism>
<evidence type="ECO:0000313" key="2">
    <source>
        <dbReference type="Proteomes" id="UP000029986"/>
    </source>
</evidence>
<dbReference type="PATRIC" id="fig|1453496.5.peg.217"/>